<dbReference type="KEGG" id="aamy:GFC30_2364"/>
<gene>
    <name evidence="2" type="ORF">GFC30_2364</name>
</gene>
<feature type="coiled-coil region" evidence="1">
    <location>
        <begin position="5"/>
        <end position="32"/>
    </location>
</feature>
<protein>
    <submittedName>
        <fullName evidence="2">Uncharacterized protein</fullName>
    </submittedName>
</protein>
<evidence type="ECO:0000313" key="3">
    <source>
        <dbReference type="Proteomes" id="UP000076865"/>
    </source>
</evidence>
<organism evidence="2 3">
    <name type="scientific">Anoxybacteroides amylolyticum</name>
    <dbReference type="NCBI Taxonomy" id="294699"/>
    <lineage>
        <taxon>Bacteria</taxon>
        <taxon>Bacillati</taxon>
        <taxon>Bacillota</taxon>
        <taxon>Bacilli</taxon>
        <taxon>Bacillales</taxon>
        <taxon>Anoxybacillaceae</taxon>
        <taxon>Anoxybacteroides</taxon>
    </lineage>
</organism>
<reference evidence="2 3" key="1">
    <citation type="journal article" date="2006" name="Syst. Appl. Microbiol.">
        <title>Anoxybacillus amylolyticus sp. nov., a thermophilic amylase producing bacterium isolated from Mount Rittmann (Antarctica).</title>
        <authorList>
            <person name="Poli A."/>
            <person name="Esposito E."/>
            <person name="Lama L."/>
            <person name="Orlando P."/>
            <person name="Nicolaus G."/>
            <person name="de Appolonia F."/>
            <person name="Gambacorta A."/>
            <person name="Nicolaus B."/>
        </authorList>
    </citation>
    <scope>NUCLEOTIDE SEQUENCE [LARGE SCALE GENOMIC DNA]</scope>
    <source>
        <strain evidence="2 3">DSM 15939</strain>
    </source>
</reference>
<evidence type="ECO:0000256" key="1">
    <source>
        <dbReference type="SAM" id="Coils"/>
    </source>
</evidence>
<proteinExistence type="predicted"/>
<dbReference type="RefSeq" id="WP_066325692.1">
    <property type="nucleotide sequence ID" value="NZ_CP015438.1"/>
</dbReference>
<keyword evidence="3" id="KW-1185">Reference proteome</keyword>
<name>A0A160F3R2_9BACL</name>
<dbReference type="AlphaFoldDB" id="A0A160F3R2"/>
<sequence length="189" mass="21511">MSHSFEDIEKKIRTLEQELQAVNNLLSEMKKGGNVPSLQALAYFTYSFVLPINGRKKGTIVGNFIIRNIGSSSLENPVICLKIVPKECAVLTAKLGEHVAYDRRLNPLVMETWEYIDENAERTVEEKGEFWLKPAQIPHIEEGGQLAFSNFQIKLSFSDEPRTYKIYGFFYCKQLPQGIKSLNDIVIHG</sequence>
<keyword evidence="1" id="KW-0175">Coiled coil</keyword>
<dbReference type="PATRIC" id="fig|294699.3.peg.2433"/>
<dbReference type="Proteomes" id="UP000076865">
    <property type="component" value="Chromosome"/>
</dbReference>
<dbReference type="EMBL" id="CP015438">
    <property type="protein sequence ID" value="ANB60997.1"/>
    <property type="molecule type" value="Genomic_DNA"/>
</dbReference>
<accession>A0A160F3R2</accession>
<evidence type="ECO:0000313" key="2">
    <source>
        <dbReference type="EMBL" id="ANB60997.1"/>
    </source>
</evidence>
<dbReference type="OrthoDB" id="2679997at2"/>